<evidence type="ECO:0000313" key="1">
    <source>
        <dbReference type="EMBL" id="MPC84463.1"/>
    </source>
</evidence>
<protein>
    <submittedName>
        <fullName evidence="1">Uncharacterized protein</fullName>
    </submittedName>
</protein>
<gene>
    <name evidence="1" type="ORF">E2C01_079201</name>
</gene>
<accession>A0A5B7IQ00</accession>
<name>A0A5B7IQ00_PORTR</name>
<dbReference type="EMBL" id="VSRR010065481">
    <property type="protein sequence ID" value="MPC84463.1"/>
    <property type="molecule type" value="Genomic_DNA"/>
</dbReference>
<reference evidence="1 2" key="1">
    <citation type="submission" date="2019-05" db="EMBL/GenBank/DDBJ databases">
        <title>Another draft genome of Portunus trituberculatus and its Hox gene families provides insights of decapod evolution.</title>
        <authorList>
            <person name="Jeong J.-H."/>
            <person name="Song I."/>
            <person name="Kim S."/>
            <person name="Choi T."/>
            <person name="Kim D."/>
            <person name="Ryu S."/>
            <person name="Kim W."/>
        </authorList>
    </citation>
    <scope>NUCLEOTIDE SEQUENCE [LARGE SCALE GENOMIC DNA]</scope>
    <source>
        <tissue evidence="1">Muscle</tissue>
    </source>
</reference>
<evidence type="ECO:0000313" key="2">
    <source>
        <dbReference type="Proteomes" id="UP000324222"/>
    </source>
</evidence>
<sequence>MHLQKLTSGIEIVKTGDSSSYLYRPFLMSIKWSNRTQIS</sequence>
<proteinExistence type="predicted"/>
<dbReference type="Proteomes" id="UP000324222">
    <property type="component" value="Unassembled WGS sequence"/>
</dbReference>
<dbReference type="AlphaFoldDB" id="A0A5B7IQ00"/>
<keyword evidence="2" id="KW-1185">Reference proteome</keyword>
<comment type="caution">
    <text evidence="1">The sequence shown here is derived from an EMBL/GenBank/DDBJ whole genome shotgun (WGS) entry which is preliminary data.</text>
</comment>
<organism evidence="1 2">
    <name type="scientific">Portunus trituberculatus</name>
    <name type="common">Swimming crab</name>
    <name type="synonym">Neptunus trituberculatus</name>
    <dbReference type="NCBI Taxonomy" id="210409"/>
    <lineage>
        <taxon>Eukaryota</taxon>
        <taxon>Metazoa</taxon>
        <taxon>Ecdysozoa</taxon>
        <taxon>Arthropoda</taxon>
        <taxon>Crustacea</taxon>
        <taxon>Multicrustacea</taxon>
        <taxon>Malacostraca</taxon>
        <taxon>Eumalacostraca</taxon>
        <taxon>Eucarida</taxon>
        <taxon>Decapoda</taxon>
        <taxon>Pleocyemata</taxon>
        <taxon>Brachyura</taxon>
        <taxon>Eubrachyura</taxon>
        <taxon>Portunoidea</taxon>
        <taxon>Portunidae</taxon>
        <taxon>Portuninae</taxon>
        <taxon>Portunus</taxon>
    </lineage>
</organism>